<dbReference type="InterPro" id="IPR050598">
    <property type="entry name" value="AminoAcid_Transporter"/>
</dbReference>
<name>U4KYZ6_PYROM</name>
<evidence type="ECO:0000313" key="7">
    <source>
        <dbReference type="Proteomes" id="UP000018144"/>
    </source>
</evidence>
<dbReference type="OMA" id="KWIFREG"/>
<keyword evidence="4 5" id="KW-0472">Membrane</keyword>
<dbReference type="Proteomes" id="UP000018144">
    <property type="component" value="Unassembled WGS sequence"/>
</dbReference>
<dbReference type="Pfam" id="PF13520">
    <property type="entry name" value="AA_permease_2"/>
    <property type="match status" value="1"/>
</dbReference>
<gene>
    <name evidence="6" type="ORF">PCON_03846</name>
</gene>
<keyword evidence="3 5" id="KW-1133">Transmembrane helix</keyword>
<dbReference type="GO" id="GO:0016020">
    <property type="term" value="C:membrane"/>
    <property type="evidence" value="ECO:0007669"/>
    <property type="project" value="UniProtKB-SubCell"/>
</dbReference>
<evidence type="ECO:0000256" key="1">
    <source>
        <dbReference type="ARBA" id="ARBA00004141"/>
    </source>
</evidence>
<keyword evidence="7" id="KW-1185">Reference proteome</keyword>
<organism evidence="6 7">
    <name type="scientific">Pyronema omphalodes (strain CBS 100304)</name>
    <name type="common">Pyronema confluens</name>
    <dbReference type="NCBI Taxonomy" id="1076935"/>
    <lineage>
        <taxon>Eukaryota</taxon>
        <taxon>Fungi</taxon>
        <taxon>Dikarya</taxon>
        <taxon>Ascomycota</taxon>
        <taxon>Pezizomycotina</taxon>
        <taxon>Pezizomycetes</taxon>
        <taxon>Pezizales</taxon>
        <taxon>Pyronemataceae</taxon>
        <taxon>Pyronema</taxon>
    </lineage>
</organism>
<reference evidence="6 7" key="1">
    <citation type="journal article" date="2013" name="PLoS Genet.">
        <title>The genome and development-dependent transcriptomes of Pyronema confluens: a window into fungal evolution.</title>
        <authorList>
            <person name="Traeger S."/>
            <person name="Altegoer F."/>
            <person name="Freitag M."/>
            <person name="Gabaldon T."/>
            <person name="Kempken F."/>
            <person name="Kumar A."/>
            <person name="Marcet-Houben M."/>
            <person name="Poggeler S."/>
            <person name="Stajich J.E."/>
            <person name="Nowrousian M."/>
        </authorList>
    </citation>
    <scope>NUCLEOTIDE SEQUENCE [LARGE SCALE GENOMIC DNA]</scope>
    <source>
        <strain evidence="7">CBS 100304</strain>
        <tissue evidence="6">Vegetative mycelium</tissue>
    </source>
</reference>
<evidence type="ECO:0000256" key="2">
    <source>
        <dbReference type="ARBA" id="ARBA00022692"/>
    </source>
</evidence>
<dbReference type="STRING" id="1076935.U4KYZ6"/>
<dbReference type="PANTHER" id="PTHR11785:SF353">
    <property type="entry name" value="METHIONINE TRANSPORTER (EUROFUNG)"/>
    <property type="match status" value="1"/>
</dbReference>
<protein>
    <submittedName>
        <fullName evidence="6">Similar to High-affinity methionine permease acc. no. P50276</fullName>
    </submittedName>
</protein>
<feature type="transmembrane region" description="Helical" evidence="5">
    <location>
        <begin position="207"/>
        <end position="230"/>
    </location>
</feature>
<feature type="transmembrane region" description="Helical" evidence="5">
    <location>
        <begin position="242"/>
        <end position="264"/>
    </location>
</feature>
<evidence type="ECO:0000313" key="6">
    <source>
        <dbReference type="EMBL" id="CCX04864.1"/>
    </source>
</evidence>
<feature type="transmembrane region" description="Helical" evidence="5">
    <location>
        <begin position="168"/>
        <end position="187"/>
    </location>
</feature>
<feature type="transmembrane region" description="Helical" evidence="5">
    <location>
        <begin position="86"/>
        <end position="107"/>
    </location>
</feature>
<dbReference type="InterPro" id="IPR002293">
    <property type="entry name" value="AA/rel_permease1"/>
</dbReference>
<comment type="subcellular location">
    <subcellularLocation>
        <location evidence="1">Membrane</location>
        <topology evidence="1">Multi-pass membrane protein</topology>
    </subcellularLocation>
</comment>
<evidence type="ECO:0000256" key="4">
    <source>
        <dbReference type="ARBA" id="ARBA00023136"/>
    </source>
</evidence>
<dbReference type="OrthoDB" id="5982228at2759"/>
<dbReference type="eggNOG" id="KOG1287">
    <property type="taxonomic scope" value="Eukaryota"/>
</dbReference>
<dbReference type="GO" id="GO:0015179">
    <property type="term" value="F:L-amino acid transmembrane transporter activity"/>
    <property type="evidence" value="ECO:0007669"/>
    <property type="project" value="TreeGrafter"/>
</dbReference>
<feature type="transmembrane region" description="Helical" evidence="5">
    <location>
        <begin position="34"/>
        <end position="55"/>
    </location>
</feature>
<accession>U4KYZ6</accession>
<evidence type="ECO:0000256" key="3">
    <source>
        <dbReference type="ARBA" id="ARBA00022989"/>
    </source>
</evidence>
<proteinExistence type="predicted"/>
<evidence type="ECO:0000256" key="5">
    <source>
        <dbReference type="SAM" id="Phobius"/>
    </source>
</evidence>
<dbReference type="PANTHER" id="PTHR11785">
    <property type="entry name" value="AMINO ACID TRANSPORTER"/>
    <property type="match status" value="1"/>
</dbReference>
<sequence>MALLSVRFSYGGFENAHYVLSDVKKPKAYLKISFMASLVLISFLYIFTNIVYLFVVPHDDAMASGTRMAALFFDKIFGENTTATRVFPALCALSAFGNLIAVTLVAAKVKQEIAKEGVLPFSKFWSRQYKFSFSRNAGRTERPGIHAVSVLLVMTPPSGDSYTLLSNLYAYSIEACIGLLLAAGLLYERYNKDGVHDQQWKTIRGFTPWFGPVIPIFYLLTNIILVCVPWMHSGESIIMKSIPWFVFPTVAVSVFAAGFVYWVIFRFIVPPMAGYVLHVQRVPYFDGKIFVLEAVYSKWIFREGANQNQ</sequence>
<keyword evidence="2 5" id="KW-0812">Transmembrane</keyword>
<dbReference type="AlphaFoldDB" id="U4KYZ6"/>
<dbReference type="Gene3D" id="1.20.1740.10">
    <property type="entry name" value="Amino acid/polyamine transporter I"/>
    <property type="match status" value="1"/>
</dbReference>
<dbReference type="EMBL" id="HF935218">
    <property type="protein sequence ID" value="CCX04864.1"/>
    <property type="molecule type" value="Genomic_DNA"/>
</dbReference>